<dbReference type="RefSeq" id="XP_060279954.1">
    <property type="nucleotide sequence ID" value="XM_060428935.1"/>
</dbReference>
<reference evidence="1" key="1">
    <citation type="submission" date="2023-06" db="EMBL/GenBank/DDBJ databases">
        <title>Genome-scale phylogeny and comparative genomics of the fungal order Sordariales.</title>
        <authorList>
            <consortium name="Lawrence Berkeley National Laboratory"/>
            <person name="Hensen N."/>
            <person name="Bonometti L."/>
            <person name="Westerberg I."/>
            <person name="Brannstrom I.O."/>
            <person name="Guillou S."/>
            <person name="Cros-Aarteil S."/>
            <person name="Calhoun S."/>
            <person name="Haridas S."/>
            <person name="Kuo A."/>
            <person name="Mondo S."/>
            <person name="Pangilinan J."/>
            <person name="Riley R."/>
            <person name="Labutti K."/>
            <person name="Andreopoulos B."/>
            <person name="Lipzen A."/>
            <person name="Chen C."/>
            <person name="Yanf M."/>
            <person name="Daum C."/>
            <person name="Ng V."/>
            <person name="Clum A."/>
            <person name="Steindorff A."/>
            <person name="Ohm R."/>
            <person name="Martin F."/>
            <person name="Silar P."/>
            <person name="Natvig D."/>
            <person name="Lalanne C."/>
            <person name="Gautier V."/>
            <person name="Ament-Velasquez S.L."/>
            <person name="Kruys A."/>
            <person name="Hutchinson M.I."/>
            <person name="Powell A.J."/>
            <person name="Barry K."/>
            <person name="Miller A.N."/>
            <person name="Grigoriev I.V."/>
            <person name="Debuchy R."/>
            <person name="Gladieux P."/>
            <person name="Thoren M.H."/>
            <person name="Johannesson H."/>
        </authorList>
    </citation>
    <scope>NUCLEOTIDE SEQUENCE</scope>
    <source>
        <strain evidence="1">8032-3</strain>
    </source>
</reference>
<name>A0AAJ0BT40_9PEZI</name>
<comment type="caution">
    <text evidence="1">The sequence shown here is derived from an EMBL/GenBank/DDBJ whole genome shotgun (WGS) entry which is preliminary data.</text>
</comment>
<gene>
    <name evidence="1" type="ORF">QBC33DRAFT_549069</name>
</gene>
<organism evidence="1 2">
    <name type="scientific">Phialemonium atrogriseum</name>
    <dbReference type="NCBI Taxonomy" id="1093897"/>
    <lineage>
        <taxon>Eukaryota</taxon>
        <taxon>Fungi</taxon>
        <taxon>Dikarya</taxon>
        <taxon>Ascomycota</taxon>
        <taxon>Pezizomycotina</taxon>
        <taxon>Sordariomycetes</taxon>
        <taxon>Sordariomycetidae</taxon>
        <taxon>Cephalothecales</taxon>
        <taxon>Cephalothecaceae</taxon>
        <taxon>Phialemonium</taxon>
    </lineage>
</organism>
<dbReference type="GeneID" id="85312122"/>
<keyword evidence="2" id="KW-1185">Reference proteome</keyword>
<dbReference type="Proteomes" id="UP001244011">
    <property type="component" value="Unassembled WGS sequence"/>
</dbReference>
<proteinExistence type="predicted"/>
<evidence type="ECO:0000313" key="2">
    <source>
        <dbReference type="Proteomes" id="UP001244011"/>
    </source>
</evidence>
<sequence length="174" mass="19854">MKSGTSRSAQLIQAHTFSPCSTAKMRTSCLPSANMPWTLLSPEHCALAAPRCSESDRQALSWTTSNPSAYLIDSGLWTACKELRERMERRFDTEGWRRRIIPYRETPFEKELPDAPATATFTSSGERRCFTTYPKSDLFCLQPFDFDTIDWPTIRYQVPHILLALGFRSHSCCC</sequence>
<protein>
    <submittedName>
        <fullName evidence="1">Uncharacterized protein</fullName>
    </submittedName>
</protein>
<dbReference type="AlphaFoldDB" id="A0AAJ0BT40"/>
<evidence type="ECO:0000313" key="1">
    <source>
        <dbReference type="EMBL" id="KAK1763741.1"/>
    </source>
</evidence>
<accession>A0AAJ0BT40</accession>
<dbReference type="EMBL" id="MU839025">
    <property type="protein sequence ID" value="KAK1763741.1"/>
    <property type="molecule type" value="Genomic_DNA"/>
</dbReference>